<proteinExistence type="inferred from homology"/>
<dbReference type="EMBL" id="NMUJ01000024">
    <property type="protein sequence ID" value="OYV03078.1"/>
    <property type="molecule type" value="Genomic_DNA"/>
</dbReference>
<dbReference type="Pfam" id="PF02594">
    <property type="entry name" value="DUF167"/>
    <property type="match status" value="1"/>
</dbReference>
<dbReference type="AlphaFoldDB" id="A0A257LTS3"/>
<dbReference type="SMART" id="SM01152">
    <property type="entry name" value="DUF167"/>
    <property type="match status" value="1"/>
</dbReference>
<dbReference type="PANTHER" id="PTHR13420:SF7">
    <property type="entry name" value="UPF0235 PROTEIN C15ORF40"/>
    <property type="match status" value="1"/>
</dbReference>
<dbReference type="GO" id="GO:0005737">
    <property type="term" value="C:cytoplasm"/>
    <property type="evidence" value="ECO:0007669"/>
    <property type="project" value="TreeGrafter"/>
</dbReference>
<comment type="similarity">
    <text evidence="1 2">Belongs to the UPF0235 family.</text>
</comment>
<dbReference type="PANTHER" id="PTHR13420">
    <property type="entry name" value="UPF0235 PROTEIN C15ORF40"/>
    <property type="match status" value="1"/>
</dbReference>
<dbReference type="InterPro" id="IPR003746">
    <property type="entry name" value="DUF167"/>
</dbReference>
<dbReference type="Gene3D" id="3.30.1200.10">
    <property type="entry name" value="YggU-like"/>
    <property type="match status" value="1"/>
</dbReference>
<name>A0A257LTS3_UNCW3</name>
<reference evidence="4" key="1">
    <citation type="submission" date="2017-07" db="EMBL/GenBank/DDBJ databases">
        <title>Novel pathways for hydrocarbon cycling and metabolic interdependencies in hydrothermal sediment communities.</title>
        <authorList>
            <person name="Dombrowski N."/>
            <person name="Seitz K."/>
            <person name="Teske A."/>
            <person name="Baker B."/>
        </authorList>
    </citation>
    <scope>NUCLEOTIDE SEQUENCE [LARGE SCALE GENOMIC DNA]</scope>
</reference>
<dbReference type="SUPFAM" id="SSF69786">
    <property type="entry name" value="YggU-like"/>
    <property type="match status" value="1"/>
</dbReference>
<accession>A0A257LTS3</accession>
<dbReference type="Proteomes" id="UP000216312">
    <property type="component" value="Unassembled WGS sequence"/>
</dbReference>
<dbReference type="NCBIfam" id="TIGR00251">
    <property type="entry name" value="DUF167 family protein"/>
    <property type="match status" value="1"/>
</dbReference>
<evidence type="ECO:0000313" key="3">
    <source>
        <dbReference type="EMBL" id="OYV03078.1"/>
    </source>
</evidence>
<evidence type="ECO:0000313" key="4">
    <source>
        <dbReference type="Proteomes" id="UP000216312"/>
    </source>
</evidence>
<dbReference type="HAMAP" id="MF_00634">
    <property type="entry name" value="UPF0235"/>
    <property type="match status" value="1"/>
</dbReference>
<protein>
    <recommendedName>
        <fullName evidence="2">UPF0235 protein CGW93_02565</fullName>
    </recommendedName>
</protein>
<sequence>MVVKVQPNATKGEVVRFVDDVLYVKVIAPPVRGKANTELIKLLSKELGVDKSSIRIEKGLTSRKKLVLIEGVSQAYCC</sequence>
<evidence type="ECO:0000256" key="1">
    <source>
        <dbReference type="ARBA" id="ARBA00010364"/>
    </source>
</evidence>
<gene>
    <name evidence="3" type="ORF">CGW93_02565</name>
</gene>
<comment type="caution">
    <text evidence="3">The sequence shown here is derived from an EMBL/GenBank/DDBJ whole genome shotgun (WGS) entry which is preliminary data.</text>
</comment>
<evidence type="ECO:0000256" key="2">
    <source>
        <dbReference type="HAMAP-Rule" id="MF_00634"/>
    </source>
</evidence>
<dbReference type="InterPro" id="IPR036591">
    <property type="entry name" value="YggU-like_sf"/>
</dbReference>
<organism evidence="3 4">
    <name type="scientific">candidate division WOR-3 bacterium 4484_18</name>
    <dbReference type="NCBI Taxonomy" id="2020626"/>
    <lineage>
        <taxon>Bacteria</taxon>
        <taxon>Bacteria division WOR-3</taxon>
    </lineage>
</organism>